<name>A0ABV6SY44_9GAMM</name>
<dbReference type="Proteomes" id="UP001589898">
    <property type="component" value="Unassembled WGS sequence"/>
</dbReference>
<dbReference type="RefSeq" id="WP_189497026.1">
    <property type="nucleotide sequence ID" value="NZ_BMZT01000006.1"/>
</dbReference>
<feature type="compositionally biased region" description="Low complexity" evidence="1">
    <location>
        <begin position="141"/>
        <end position="155"/>
    </location>
</feature>
<feature type="transmembrane region" description="Helical" evidence="2">
    <location>
        <begin position="111"/>
        <end position="128"/>
    </location>
</feature>
<keyword evidence="2" id="KW-0812">Transmembrane</keyword>
<organism evidence="3 4">
    <name type="scientific">Luteimonas padinae</name>
    <dbReference type="NCBI Taxonomy" id="1714359"/>
    <lineage>
        <taxon>Bacteria</taxon>
        <taxon>Pseudomonadati</taxon>
        <taxon>Pseudomonadota</taxon>
        <taxon>Gammaproteobacteria</taxon>
        <taxon>Lysobacterales</taxon>
        <taxon>Lysobacteraceae</taxon>
        <taxon>Luteimonas</taxon>
    </lineage>
</organism>
<evidence type="ECO:0000313" key="3">
    <source>
        <dbReference type="EMBL" id="MFC0717867.1"/>
    </source>
</evidence>
<feature type="region of interest" description="Disordered" evidence="1">
    <location>
        <begin position="141"/>
        <end position="161"/>
    </location>
</feature>
<accession>A0ABV6SY44</accession>
<comment type="caution">
    <text evidence="3">The sequence shown here is derived from an EMBL/GenBank/DDBJ whole genome shotgun (WGS) entry which is preliminary data.</text>
</comment>
<proteinExistence type="predicted"/>
<gene>
    <name evidence="3" type="ORF">ACFFFU_08920</name>
</gene>
<reference evidence="3 4" key="1">
    <citation type="submission" date="2024-09" db="EMBL/GenBank/DDBJ databases">
        <authorList>
            <person name="Sun Q."/>
            <person name="Mori K."/>
        </authorList>
    </citation>
    <scope>NUCLEOTIDE SEQUENCE [LARGE SCALE GENOMIC DNA]</scope>
    <source>
        <strain evidence="3 4">KCTC 52403</strain>
    </source>
</reference>
<protein>
    <submittedName>
        <fullName evidence="3">DUF2007 domain-containing protein</fullName>
    </submittedName>
</protein>
<evidence type="ECO:0000256" key="1">
    <source>
        <dbReference type="SAM" id="MobiDB-lite"/>
    </source>
</evidence>
<keyword evidence="2" id="KW-0472">Membrane</keyword>
<evidence type="ECO:0000256" key="2">
    <source>
        <dbReference type="SAM" id="Phobius"/>
    </source>
</evidence>
<keyword evidence="2" id="KW-1133">Transmembrane helix</keyword>
<sequence length="277" mass="28708">MRQVFSSPRIENVEAVARMLEEAGIEVRVNNGRSYRGAIRGNFSYREEGGGGPRPSVWVIRSDQQPEARRMLREAGLLQSPVRGDSFLPGGTASSTQAAAQPARGAGRFRYGLLLAVAVTAALALLAWRAGRDDTGIADGAAGRAPAAPTSAPAAQPDLPGMPEVAFLPEEAFTVATPPALAATLLRAELAAAGTSRGCLAIDGIDPDPELLRELAAAGLDVLAASACAGDRLTVSVSGYRTDGSGAGTVQVAVDDGDARTLAVRREGRDWLREPAP</sequence>
<keyword evidence="4" id="KW-1185">Reference proteome</keyword>
<evidence type="ECO:0000313" key="4">
    <source>
        <dbReference type="Proteomes" id="UP001589898"/>
    </source>
</evidence>
<dbReference type="EMBL" id="JBHLTF010000030">
    <property type="protein sequence ID" value="MFC0717867.1"/>
    <property type="molecule type" value="Genomic_DNA"/>
</dbReference>